<dbReference type="PANTHER" id="PTHR47952:SF3">
    <property type="entry name" value="CYTOCHROME P450 71B3-LIKE"/>
    <property type="match status" value="1"/>
</dbReference>
<keyword evidence="4" id="KW-1185">Reference proteome</keyword>
<organism evidence="3 4">
    <name type="scientific">Vigna unguiculata</name>
    <name type="common">Cowpea</name>
    <dbReference type="NCBI Taxonomy" id="3917"/>
    <lineage>
        <taxon>Eukaryota</taxon>
        <taxon>Viridiplantae</taxon>
        <taxon>Streptophyta</taxon>
        <taxon>Embryophyta</taxon>
        <taxon>Tracheophyta</taxon>
        <taxon>Spermatophyta</taxon>
        <taxon>Magnoliopsida</taxon>
        <taxon>eudicotyledons</taxon>
        <taxon>Gunneridae</taxon>
        <taxon>Pentapetalae</taxon>
        <taxon>rosids</taxon>
        <taxon>fabids</taxon>
        <taxon>Fabales</taxon>
        <taxon>Fabaceae</taxon>
        <taxon>Papilionoideae</taxon>
        <taxon>50 kb inversion clade</taxon>
        <taxon>NPAAA clade</taxon>
        <taxon>indigoferoid/millettioid clade</taxon>
        <taxon>Phaseoleae</taxon>
        <taxon>Vigna</taxon>
    </lineage>
</organism>
<evidence type="ECO:0000313" key="3">
    <source>
        <dbReference type="EMBL" id="QCE03033.1"/>
    </source>
</evidence>
<feature type="binding site" description="axial binding residue" evidence="1">
    <location>
        <position position="107"/>
    </location>
    <ligand>
        <name>heme</name>
        <dbReference type="ChEBI" id="CHEBI:30413"/>
    </ligand>
    <ligandPart>
        <name>Fe</name>
        <dbReference type="ChEBI" id="CHEBI:18248"/>
    </ligandPart>
</feature>
<proteinExistence type="inferred from homology"/>
<dbReference type="PANTHER" id="PTHR47952">
    <property type="entry name" value="TRYPTAMINE 5-HYDROXYLASE"/>
    <property type="match status" value="1"/>
</dbReference>
<dbReference type="SUPFAM" id="SSF48264">
    <property type="entry name" value="Cytochrome P450"/>
    <property type="match status" value="1"/>
</dbReference>
<protein>
    <submittedName>
        <fullName evidence="3">Cytochrome P450</fullName>
    </submittedName>
</protein>
<dbReference type="PRINTS" id="PR00463">
    <property type="entry name" value="EP450I"/>
</dbReference>
<keyword evidence="1 2" id="KW-0349">Heme</keyword>
<keyword evidence="2" id="KW-0503">Monooxygenase</keyword>
<gene>
    <name evidence="3" type="ORF">DEO72_LG8g1050</name>
</gene>
<keyword evidence="1 2" id="KW-0479">Metal-binding</keyword>
<dbReference type="InterPro" id="IPR017972">
    <property type="entry name" value="Cyt_P450_CS"/>
</dbReference>
<dbReference type="InterPro" id="IPR002401">
    <property type="entry name" value="Cyt_P450_E_grp-I"/>
</dbReference>
<dbReference type="GO" id="GO:0004497">
    <property type="term" value="F:monooxygenase activity"/>
    <property type="evidence" value="ECO:0007669"/>
    <property type="project" value="UniProtKB-KW"/>
</dbReference>
<dbReference type="Pfam" id="PF00067">
    <property type="entry name" value="p450"/>
    <property type="match status" value="1"/>
</dbReference>
<comment type="cofactor">
    <cofactor evidence="1">
        <name>heme</name>
        <dbReference type="ChEBI" id="CHEBI:30413"/>
    </cofactor>
</comment>
<dbReference type="PRINTS" id="PR00385">
    <property type="entry name" value="P450"/>
</dbReference>
<dbReference type="GO" id="GO:0005506">
    <property type="term" value="F:iron ion binding"/>
    <property type="evidence" value="ECO:0007669"/>
    <property type="project" value="InterPro"/>
</dbReference>
<keyword evidence="2" id="KW-0560">Oxidoreductase</keyword>
<comment type="similarity">
    <text evidence="2">Belongs to the cytochrome P450 family.</text>
</comment>
<evidence type="ECO:0000256" key="2">
    <source>
        <dbReference type="RuleBase" id="RU000461"/>
    </source>
</evidence>
<sequence>MGGKKYFLDEDDTKKLSYLKATIKETLRLHPPGPLLVPRESTKDYVINRYPIPAKTILFINAWAIQRDPEAWKNPQDFCPERFLYSDIDFHGQDFELIPFGSGCRICPGITMSVVTLELVIANLLHSFDWELPLGMVREDIDLEVFLGLAQHKKNHLCLCAKTRIIT</sequence>
<dbReference type="GO" id="GO:0016705">
    <property type="term" value="F:oxidoreductase activity, acting on paired donors, with incorporation or reduction of molecular oxygen"/>
    <property type="evidence" value="ECO:0007669"/>
    <property type="project" value="InterPro"/>
</dbReference>
<dbReference type="EMBL" id="CP039352">
    <property type="protein sequence ID" value="QCE03033.1"/>
    <property type="molecule type" value="Genomic_DNA"/>
</dbReference>
<evidence type="ECO:0000256" key="1">
    <source>
        <dbReference type="PIRSR" id="PIRSR602401-1"/>
    </source>
</evidence>
<dbReference type="GO" id="GO:0020037">
    <property type="term" value="F:heme binding"/>
    <property type="evidence" value="ECO:0007669"/>
    <property type="project" value="InterPro"/>
</dbReference>
<dbReference type="AlphaFoldDB" id="A0A4D6MNT9"/>
<dbReference type="InterPro" id="IPR036396">
    <property type="entry name" value="Cyt_P450_sf"/>
</dbReference>
<keyword evidence="1 2" id="KW-0408">Iron</keyword>
<dbReference type="Gene3D" id="1.10.630.10">
    <property type="entry name" value="Cytochrome P450"/>
    <property type="match status" value="1"/>
</dbReference>
<dbReference type="PROSITE" id="PS00086">
    <property type="entry name" value="CYTOCHROME_P450"/>
    <property type="match status" value="1"/>
</dbReference>
<name>A0A4D6MNT9_VIGUN</name>
<reference evidence="3 4" key="1">
    <citation type="submission" date="2019-04" db="EMBL/GenBank/DDBJ databases">
        <title>An improved genome assembly and genetic linkage map for asparagus bean, Vigna unguiculata ssp. sesquipedialis.</title>
        <authorList>
            <person name="Xia Q."/>
            <person name="Zhang R."/>
            <person name="Dong Y."/>
        </authorList>
    </citation>
    <scope>NUCLEOTIDE SEQUENCE [LARGE SCALE GENOMIC DNA]</scope>
    <source>
        <tissue evidence="3">Leaf</tissue>
    </source>
</reference>
<dbReference type="Proteomes" id="UP000501690">
    <property type="component" value="Linkage Group LG8"/>
</dbReference>
<accession>A0A4D6MNT9</accession>
<dbReference type="InterPro" id="IPR001128">
    <property type="entry name" value="Cyt_P450"/>
</dbReference>
<evidence type="ECO:0000313" key="4">
    <source>
        <dbReference type="Proteomes" id="UP000501690"/>
    </source>
</evidence>